<evidence type="ECO:0000259" key="4">
    <source>
        <dbReference type="Pfam" id="PF02576"/>
    </source>
</evidence>
<dbReference type="NCBIfam" id="NF000927">
    <property type="entry name" value="PRK00092.1-1"/>
    <property type="match status" value="1"/>
</dbReference>
<proteinExistence type="inferred from homology"/>
<sequence length="154" mass="17548">MIELLQPVVTGLGYELVGIEWAADTRGQRILRVYIDVEGGVTVDDCEQVSQQISALLDVEDPIPGHYVLEVSSPGIDRPLFTLDHYRRFRGEEARVLLAQPQDGQRRFRGVIEGVEDDRIRLKTRQGTVFLPFDEIEKARLVPDYQAIMKGQKR</sequence>
<dbReference type="GO" id="GO:0005829">
    <property type="term" value="C:cytosol"/>
    <property type="evidence" value="ECO:0007669"/>
    <property type="project" value="TreeGrafter"/>
</dbReference>
<evidence type="ECO:0000313" key="7">
    <source>
        <dbReference type="Proteomes" id="UP001321450"/>
    </source>
</evidence>
<dbReference type="Gene3D" id="3.30.300.70">
    <property type="entry name" value="RimP-like superfamily, N-terminal"/>
    <property type="match status" value="1"/>
</dbReference>
<dbReference type="CDD" id="cd01734">
    <property type="entry name" value="YlxS_C"/>
    <property type="match status" value="1"/>
</dbReference>
<dbReference type="PANTHER" id="PTHR33867">
    <property type="entry name" value="RIBOSOME MATURATION FACTOR RIMP"/>
    <property type="match status" value="1"/>
</dbReference>
<keyword evidence="7" id="KW-1185">Reference proteome</keyword>
<reference evidence="7" key="1">
    <citation type="journal article" date="2024" name="Int. J. Syst. Evol. Microbiol.">
        <title>Methylomarinovum tepidoasis sp. nov., a moderately thermophilic methanotroph of the family Methylothermaceae isolated from a deep-sea hydrothermal field.</title>
        <authorList>
            <person name="Hirayama H."/>
            <person name="Takaki Y."/>
            <person name="Abe M."/>
            <person name="Miyazaki M."/>
            <person name="Uematsu K."/>
            <person name="Matsui Y."/>
            <person name="Takai K."/>
        </authorList>
    </citation>
    <scope>NUCLEOTIDE SEQUENCE [LARGE SCALE GENOMIC DNA]</scope>
    <source>
        <strain evidence="7">IN45</strain>
    </source>
</reference>
<dbReference type="Gene3D" id="2.30.30.180">
    <property type="entry name" value="Ribosome maturation factor RimP, C-terminal domain"/>
    <property type="match status" value="1"/>
</dbReference>
<dbReference type="PANTHER" id="PTHR33867:SF1">
    <property type="entry name" value="RIBOSOME MATURATION FACTOR RIMP"/>
    <property type="match status" value="1"/>
</dbReference>
<evidence type="ECO:0000313" key="6">
    <source>
        <dbReference type="EMBL" id="BCX89598.1"/>
    </source>
</evidence>
<keyword evidence="2 3" id="KW-0690">Ribosome biogenesis</keyword>
<dbReference type="HAMAP" id="MF_01077">
    <property type="entry name" value="RimP"/>
    <property type="match status" value="1"/>
</dbReference>
<dbReference type="Pfam" id="PF17384">
    <property type="entry name" value="DUF150_C"/>
    <property type="match status" value="1"/>
</dbReference>
<feature type="domain" description="Ribosome maturation factor RimP C-terminal" evidence="5">
    <location>
        <begin position="80"/>
        <end position="143"/>
    </location>
</feature>
<dbReference type="GO" id="GO:0000028">
    <property type="term" value="P:ribosomal small subunit assembly"/>
    <property type="evidence" value="ECO:0007669"/>
    <property type="project" value="TreeGrafter"/>
</dbReference>
<dbReference type="Proteomes" id="UP001321450">
    <property type="component" value="Chromosome"/>
</dbReference>
<comment type="subcellular location">
    <subcellularLocation>
        <location evidence="3">Cytoplasm</location>
    </subcellularLocation>
</comment>
<dbReference type="SUPFAM" id="SSF74942">
    <property type="entry name" value="YhbC-like, C-terminal domain"/>
    <property type="match status" value="1"/>
</dbReference>
<dbReference type="SUPFAM" id="SSF75420">
    <property type="entry name" value="YhbC-like, N-terminal domain"/>
    <property type="match status" value="1"/>
</dbReference>
<dbReference type="InterPro" id="IPR003728">
    <property type="entry name" value="Ribosome_maturation_RimP"/>
</dbReference>
<dbReference type="InterPro" id="IPR028998">
    <property type="entry name" value="RimP_C"/>
</dbReference>
<gene>
    <name evidence="3" type="primary">rimP</name>
    <name evidence="6" type="ORF">MIN45_P1971</name>
</gene>
<feature type="domain" description="Ribosome maturation factor RimP N-terminal" evidence="4">
    <location>
        <begin position="4"/>
        <end position="77"/>
    </location>
</feature>
<dbReference type="GO" id="GO:0006412">
    <property type="term" value="P:translation"/>
    <property type="evidence" value="ECO:0007669"/>
    <property type="project" value="TreeGrafter"/>
</dbReference>
<evidence type="ECO:0000256" key="1">
    <source>
        <dbReference type="ARBA" id="ARBA00022490"/>
    </source>
</evidence>
<dbReference type="AlphaFoldDB" id="A0AAU9CT93"/>
<dbReference type="KEGG" id="meiy:MIN45_P1971"/>
<dbReference type="FunFam" id="3.30.300.70:FF:000001">
    <property type="entry name" value="Ribosome maturation factor RimP"/>
    <property type="match status" value="1"/>
</dbReference>
<name>A0AAU9CT93_9GAMM</name>
<dbReference type="InterPro" id="IPR028989">
    <property type="entry name" value="RimP_N"/>
</dbReference>
<dbReference type="Pfam" id="PF02576">
    <property type="entry name" value="RimP_N"/>
    <property type="match status" value="1"/>
</dbReference>
<comment type="similarity">
    <text evidence="3">Belongs to the RimP family.</text>
</comment>
<dbReference type="InterPro" id="IPR035956">
    <property type="entry name" value="RimP_N_sf"/>
</dbReference>
<comment type="function">
    <text evidence="3">Required for maturation of 30S ribosomal subunits.</text>
</comment>
<dbReference type="InterPro" id="IPR036847">
    <property type="entry name" value="RimP_C_sf"/>
</dbReference>
<protein>
    <recommendedName>
        <fullName evidence="3">Ribosome maturation factor RimP</fullName>
    </recommendedName>
</protein>
<evidence type="ECO:0000259" key="5">
    <source>
        <dbReference type="Pfam" id="PF17384"/>
    </source>
</evidence>
<keyword evidence="1 3" id="KW-0963">Cytoplasm</keyword>
<dbReference type="EMBL" id="AP024718">
    <property type="protein sequence ID" value="BCX89598.1"/>
    <property type="molecule type" value="Genomic_DNA"/>
</dbReference>
<accession>A0AAU9CT93</accession>
<evidence type="ECO:0000256" key="3">
    <source>
        <dbReference type="HAMAP-Rule" id="MF_01077"/>
    </source>
</evidence>
<evidence type="ECO:0000256" key="2">
    <source>
        <dbReference type="ARBA" id="ARBA00022517"/>
    </source>
</evidence>
<organism evidence="6 7">
    <name type="scientific">Methylomarinovum tepidoasis</name>
    <dbReference type="NCBI Taxonomy" id="2840183"/>
    <lineage>
        <taxon>Bacteria</taxon>
        <taxon>Pseudomonadati</taxon>
        <taxon>Pseudomonadota</taxon>
        <taxon>Gammaproteobacteria</taxon>
        <taxon>Methylococcales</taxon>
        <taxon>Methylothermaceae</taxon>
        <taxon>Methylomarinovum</taxon>
    </lineage>
</organism>